<sequence length="148" mass="16551">VHHGLPETALQPRMEEPDCRLLVELLCGISRASSSTLLQSMVLVVAVCGLAFWTRFANVLHQLPERSPRKIHRAGHRATEDFQLQGPPLLQGALRHRGAALFLESPMRGEARRSEQLRPSIAPPLIEQEIALFRPVVCQAGRHSRRTC</sequence>
<dbReference type="EMBL" id="CAXAMN010025150">
    <property type="protein sequence ID" value="CAK9093051.1"/>
    <property type="molecule type" value="Genomic_DNA"/>
</dbReference>
<gene>
    <name evidence="2" type="ORF">CCMP2556_LOCUS44506</name>
</gene>
<feature type="transmembrane region" description="Helical" evidence="1">
    <location>
        <begin position="40"/>
        <end position="60"/>
    </location>
</feature>
<protein>
    <submittedName>
        <fullName evidence="2">Uncharacterized protein</fullName>
    </submittedName>
</protein>
<keyword evidence="1" id="KW-0472">Membrane</keyword>
<keyword evidence="1" id="KW-0812">Transmembrane</keyword>
<evidence type="ECO:0000313" key="3">
    <source>
        <dbReference type="Proteomes" id="UP001642484"/>
    </source>
</evidence>
<keyword evidence="3" id="KW-1185">Reference proteome</keyword>
<accession>A0ABP0R0Z7</accession>
<reference evidence="2 3" key="1">
    <citation type="submission" date="2024-02" db="EMBL/GenBank/DDBJ databases">
        <authorList>
            <person name="Chen Y."/>
            <person name="Shah S."/>
            <person name="Dougan E. K."/>
            <person name="Thang M."/>
            <person name="Chan C."/>
        </authorList>
    </citation>
    <scope>NUCLEOTIDE SEQUENCE [LARGE SCALE GENOMIC DNA]</scope>
</reference>
<dbReference type="Proteomes" id="UP001642484">
    <property type="component" value="Unassembled WGS sequence"/>
</dbReference>
<organism evidence="2 3">
    <name type="scientific">Durusdinium trenchii</name>
    <dbReference type="NCBI Taxonomy" id="1381693"/>
    <lineage>
        <taxon>Eukaryota</taxon>
        <taxon>Sar</taxon>
        <taxon>Alveolata</taxon>
        <taxon>Dinophyceae</taxon>
        <taxon>Suessiales</taxon>
        <taxon>Symbiodiniaceae</taxon>
        <taxon>Durusdinium</taxon>
    </lineage>
</organism>
<feature type="non-terminal residue" evidence="2">
    <location>
        <position position="1"/>
    </location>
</feature>
<comment type="caution">
    <text evidence="2">The sequence shown here is derived from an EMBL/GenBank/DDBJ whole genome shotgun (WGS) entry which is preliminary data.</text>
</comment>
<keyword evidence="1" id="KW-1133">Transmembrane helix</keyword>
<evidence type="ECO:0000313" key="2">
    <source>
        <dbReference type="EMBL" id="CAK9093051.1"/>
    </source>
</evidence>
<evidence type="ECO:0000256" key="1">
    <source>
        <dbReference type="SAM" id="Phobius"/>
    </source>
</evidence>
<name>A0ABP0R0Z7_9DINO</name>
<proteinExistence type="predicted"/>